<proteinExistence type="predicted"/>
<sequence>MPDMKTTNYIVPAEVISTTTQTKINSKHECPDQIGIVIASEEVTYILDGSYVYKIQNQRVVKKGSIADFFIQWDYSSSIDAGYIRNGSLILLDFTCQDLIPCQKQVHIYDPIPMQPDKFKLRKDFSKKLPIDMIIYGAIMINDKAYIFG</sequence>
<evidence type="ECO:0000313" key="1">
    <source>
        <dbReference type="Proteomes" id="UP000887540"/>
    </source>
</evidence>
<protein>
    <submittedName>
        <fullName evidence="2">Uncharacterized protein</fullName>
    </submittedName>
</protein>
<reference evidence="2" key="1">
    <citation type="submission" date="2022-11" db="UniProtKB">
        <authorList>
            <consortium name="WormBaseParasite"/>
        </authorList>
    </citation>
    <scope>IDENTIFICATION</scope>
</reference>
<dbReference type="Proteomes" id="UP000887540">
    <property type="component" value="Unplaced"/>
</dbReference>
<dbReference type="WBParaSite" id="ACRNAN_scaffold12443.g12209.t1">
    <property type="protein sequence ID" value="ACRNAN_scaffold12443.g12209.t1"/>
    <property type="gene ID" value="ACRNAN_scaffold12443.g12209"/>
</dbReference>
<keyword evidence="1" id="KW-1185">Reference proteome</keyword>
<organism evidence="1 2">
    <name type="scientific">Acrobeloides nanus</name>
    <dbReference type="NCBI Taxonomy" id="290746"/>
    <lineage>
        <taxon>Eukaryota</taxon>
        <taxon>Metazoa</taxon>
        <taxon>Ecdysozoa</taxon>
        <taxon>Nematoda</taxon>
        <taxon>Chromadorea</taxon>
        <taxon>Rhabditida</taxon>
        <taxon>Tylenchina</taxon>
        <taxon>Cephalobomorpha</taxon>
        <taxon>Cephaloboidea</taxon>
        <taxon>Cephalobidae</taxon>
        <taxon>Acrobeloides</taxon>
    </lineage>
</organism>
<name>A0A914CML9_9BILA</name>
<accession>A0A914CML9</accession>
<evidence type="ECO:0000313" key="2">
    <source>
        <dbReference type="WBParaSite" id="ACRNAN_scaffold12443.g12209.t1"/>
    </source>
</evidence>
<dbReference type="AlphaFoldDB" id="A0A914CML9"/>